<feature type="repeat" description="WD" evidence="5">
    <location>
        <begin position="183"/>
        <end position="224"/>
    </location>
</feature>
<dbReference type="Pfam" id="PF00400">
    <property type="entry name" value="WD40"/>
    <property type="match status" value="10"/>
</dbReference>
<feature type="region of interest" description="Disordered" evidence="6">
    <location>
        <begin position="875"/>
        <end position="1032"/>
    </location>
</feature>
<feature type="repeat" description="WD" evidence="5">
    <location>
        <begin position="435"/>
        <end position="470"/>
    </location>
</feature>
<evidence type="ECO:0000256" key="2">
    <source>
        <dbReference type="ARBA" id="ARBA00022574"/>
    </source>
</evidence>
<protein>
    <submittedName>
        <fullName evidence="8">G757 protein</fullName>
    </submittedName>
</protein>
<dbReference type="Proteomes" id="UP001497392">
    <property type="component" value="Unassembled WGS sequence"/>
</dbReference>
<dbReference type="EMBL" id="CAXHTA020000002">
    <property type="protein sequence ID" value="CAL5219002.1"/>
    <property type="molecule type" value="Genomic_DNA"/>
</dbReference>
<sequence length="1032" mass="109625">MGSRSLKPKASYKAYARLEVFYTGGPVAVSGSGVLACACSDEVKLLDAASGEVRATLPGDTEPVTALAFSPSGKRLYSASRSLQQQCWDVSSESQVRAWRGHRGPILAMDVDPTGSLLATASADASCRVWDTEGFYCTHAFTGHRGLVLQVAFSPRELKLVTAGDDSEVRVWDLTKKACVATLKDHFSAVTSLSFTPEGDRLLTAGRDKVAILWDLPSHKKLATVPVYEAVEGAAILPIEQFKALDPAAFQAVAKVDSAVVFATGGERGLLKLWRSDTGQCILEQRDGLTASAGSLAPAVAGEEIRDLQLMPGNRGLLAATGDCRILLFQPEGSKKEGRLALARQLIGNNDEVTDLRLLGPPEAPTHLALATNSPAIRVFDIQTLNCTATLAGHTDTVLVMDALYTKGGSTVLASGAKDNKIRLWTPSGACLAVGDGHSGAVSALAFSRKSSSFLVSGGVDKILKVWDVSGVAAAAEEGASSGKPAQLQSTAVVAAHDKDINALAVSPNDALICTASQDRTAKVWRLPDLVQTLTLRGHRRGVWTVQFSPIDQCVLTGSGDATIRLWALTDGSCLKTFEGHSASVLRASFITYGTQVLSAGADGLVKLWGVRTSECLATFDEHEAKVWAMHVAGANDSLLVTGGADARVNVWRDSTSEDEATAAAERSEAAFKGQELANALQDKDFQAAAALAFELGHAGRLLSVVESAMTQGAESSQAILGGLVKDLSPEKLKQCLEFARDWNTNSRRCHAAQAMLQAIISEHTPEELRSIPGIGAVLDALSAYTERHLARMDRLRRSVSLLDYTLGCMHVIEEAALEAGRDADAEAAAEESEQHSSESDLTPSGRFQQQQGGRRSDDEDMDLEQIDIRALERVSPRTSLMAPEQTYSATETQLMRRNGDIEHVRRSRRAGVQSSSFSPEDRPAADGDTDAASDSSAGDAATPDDMKPEEQSKPAAASQQNGNTARSGKRSRNGEAAAGSPEDRARAAVKQKKKRRKSEEAAATGKGSASMPETGSAKKGARTRKNDKPLQ</sequence>
<name>A0ABP1FNA2_9CHLO</name>
<keyword evidence="3" id="KW-0677">Repeat</keyword>
<evidence type="ECO:0000313" key="8">
    <source>
        <dbReference type="EMBL" id="CAL5219002.1"/>
    </source>
</evidence>
<evidence type="ECO:0000256" key="1">
    <source>
        <dbReference type="ARBA" id="ARBA00004604"/>
    </source>
</evidence>
<feature type="domain" description="U3 small nucleolar RNA-associated protein 13 C-terminal" evidence="7">
    <location>
        <begin position="675"/>
        <end position="810"/>
    </location>
</feature>
<feature type="repeat" description="WD" evidence="5">
    <location>
        <begin position="57"/>
        <end position="98"/>
    </location>
</feature>
<feature type="compositionally biased region" description="Basic residues" evidence="6">
    <location>
        <begin position="988"/>
        <end position="997"/>
    </location>
</feature>
<dbReference type="InterPro" id="IPR019775">
    <property type="entry name" value="WD40_repeat_CS"/>
</dbReference>
<feature type="compositionally biased region" description="Polar residues" evidence="6">
    <location>
        <begin position="886"/>
        <end position="896"/>
    </location>
</feature>
<dbReference type="InterPro" id="IPR020472">
    <property type="entry name" value="WD40_PAC1"/>
</dbReference>
<feature type="repeat" description="WD" evidence="5">
    <location>
        <begin position="620"/>
        <end position="662"/>
    </location>
</feature>
<accession>A0ABP1FNA2</accession>
<dbReference type="InterPro" id="IPR011047">
    <property type="entry name" value="Quinoprotein_ADH-like_sf"/>
</dbReference>
<dbReference type="InterPro" id="IPR015943">
    <property type="entry name" value="WD40/YVTN_repeat-like_dom_sf"/>
</dbReference>
<dbReference type="CDD" id="cd00200">
    <property type="entry name" value="WD40"/>
    <property type="match status" value="2"/>
</dbReference>
<dbReference type="InterPro" id="IPR001680">
    <property type="entry name" value="WD40_rpt"/>
</dbReference>
<feature type="compositionally biased region" description="Polar residues" evidence="6">
    <location>
        <begin position="958"/>
        <end position="967"/>
    </location>
</feature>
<dbReference type="PRINTS" id="PR00320">
    <property type="entry name" value="GPROTEINBRPT"/>
</dbReference>
<evidence type="ECO:0000259" key="7">
    <source>
        <dbReference type="Pfam" id="PF08625"/>
    </source>
</evidence>
<feature type="repeat" description="WD" evidence="5">
    <location>
        <begin position="141"/>
        <end position="182"/>
    </location>
</feature>
<evidence type="ECO:0000313" key="9">
    <source>
        <dbReference type="Proteomes" id="UP001497392"/>
    </source>
</evidence>
<dbReference type="InterPro" id="IPR013934">
    <property type="entry name" value="Utp13_C"/>
</dbReference>
<keyword evidence="2 5" id="KW-0853">WD repeat</keyword>
<comment type="caution">
    <text evidence="8">The sequence shown here is derived from an EMBL/GenBank/DDBJ whole genome shotgun (WGS) entry which is preliminary data.</text>
</comment>
<feature type="repeat" description="WD" evidence="5">
    <location>
        <begin position="99"/>
        <end position="133"/>
    </location>
</feature>
<dbReference type="Pfam" id="PF08625">
    <property type="entry name" value="Utp13"/>
    <property type="match status" value="1"/>
</dbReference>
<feature type="region of interest" description="Disordered" evidence="6">
    <location>
        <begin position="823"/>
        <end position="863"/>
    </location>
</feature>
<reference evidence="8 9" key="1">
    <citation type="submission" date="2024-06" db="EMBL/GenBank/DDBJ databases">
        <authorList>
            <person name="Kraege A."/>
            <person name="Thomma B."/>
        </authorList>
    </citation>
    <scope>NUCLEOTIDE SEQUENCE [LARGE SCALE GENOMIC DNA]</scope>
</reference>
<organism evidence="8 9">
    <name type="scientific">Coccomyxa viridis</name>
    <dbReference type="NCBI Taxonomy" id="1274662"/>
    <lineage>
        <taxon>Eukaryota</taxon>
        <taxon>Viridiplantae</taxon>
        <taxon>Chlorophyta</taxon>
        <taxon>core chlorophytes</taxon>
        <taxon>Trebouxiophyceae</taxon>
        <taxon>Trebouxiophyceae incertae sedis</taxon>
        <taxon>Coccomyxaceae</taxon>
        <taxon>Coccomyxa</taxon>
    </lineage>
</organism>
<dbReference type="PANTHER" id="PTHR19854">
    <property type="entry name" value="TRANSDUCIN BETA-LIKE 3"/>
    <property type="match status" value="1"/>
</dbReference>
<dbReference type="PANTHER" id="PTHR19854:SF15">
    <property type="entry name" value="TRANSDUCIN BETA-LIKE PROTEIN 3"/>
    <property type="match status" value="1"/>
</dbReference>
<dbReference type="InterPro" id="IPR036322">
    <property type="entry name" value="WD40_repeat_dom_sf"/>
</dbReference>
<dbReference type="SMART" id="SM00320">
    <property type="entry name" value="WD40"/>
    <property type="match status" value="11"/>
</dbReference>
<dbReference type="Gene3D" id="2.130.10.10">
    <property type="entry name" value="YVTN repeat-like/Quinoprotein amine dehydrogenase"/>
    <property type="match status" value="4"/>
</dbReference>
<feature type="compositionally biased region" description="Low complexity" evidence="6">
    <location>
        <begin position="931"/>
        <end position="944"/>
    </location>
</feature>
<gene>
    <name evidence="8" type="primary">g757</name>
    <name evidence="8" type="ORF">VP750_LOCUS661</name>
</gene>
<feature type="repeat" description="WD" evidence="5">
    <location>
        <begin position="391"/>
        <end position="425"/>
    </location>
</feature>
<evidence type="ECO:0000256" key="4">
    <source>
        <dbReference type="ARBA" id="ARBA00023242"/>
    </source>
</evidence>
<keyword evidence="4" id="KW-0539">Nucleus</keyword>
<dbReference type="SUPFAM" id="SSF50998">
    <property type="entry name" value="Quinoprotein alcohol dehydrogenase-like"/>
    <property type="match status" value="1"/>
</dbReference>
<feature type="repeat" description="WD" evidence="5">
    <location>
        <begin position="578"/>
        <end position="619"/>
    </location>
</feature>
<comment type="subcellular location">
    <subcellularLocation>
        <location evidence="1">Nucleus</location>
        <location evidence="1">Nucleolus</location>
    </subcellularLocation>
</comment>
<evidence type="ECO:0000256" key="5">
    <source>
        <dbReference type="PROSITE-ProRule" id="PRU00221"/>
    </source>
</evidence>
<dbReference type="PROSITE" id="PS50082">
    <property type="entry name" value="WD_REPEATS_2"/>
    <property type="match status" value="10"/>
</dbReference>
<dbReference type="PROSITE" id="PS00678">
    <property type="entry name" value="WD_REPEATS_1"/>
    <property type="match status" value="4"/>
</dbReference>
<evidence type="ECO:0000256" key="6">
    <source>
        <dbReference type="SAM" id="MobiDB-lite"/>
    </source>
</evidence>
<feature type="repeat" description="WD" evidence="5">
    <location>
        <begin position="536"/>
        <end position="577"/>
    </location>
</feature>
<feature type="repeat" description="WD" evidence="5">
    <location>
        <begin position="494"/>
        <end position="527"/>
    </location>
</feature>
<dbReference type="PROSITE" id="PS50294">
    <property type="entry name" value="WD_REPEATS_REGION"/>
    <property type="match status" value="7"/>
</dbReference>
<keyword evidence="9" id="KW-1185">Reference proteome</keyword>
<evidence type="ECO:0000256" key="3">
    <source>
        <dbReference type="ARBA" id="ARBA00022737"/>
    </source>
</evidence>
<proteinExistence type="predicted"/>
<dbReference type="SUPFAM" id="SSF50978">
    <property type="entry name" value="WD40 repeat-like"/>
    <property type="match status" value="1"/>
</dbReference>